<protein>
    <submittedName>
        <fullName evidence="1">Uncharacterized protein</fullName>
    </submittedName>
</protein>
<dbReference type="EMBL" id="MU250529">
    <property type="protein sequence ID" value="KAG7448736.1"/>
    <property type="molecule type" value="Genomic_DNA"/>
</dbReference>
<proteinExistence type="predicted"/>
<accession>A0A9P7VZN6</accession>
<comment type="caution">
    <text evidence="1">The sequence shown here is derived from an EMBL/GenBank/DDBJ whole genome shotgun (WGS) entry which is preliminary data.</text>
</comment>
<gene>
    <name evidence="1" type="ORF">BT62DRAFT_1003442</name>
</gene>
<evidence type="ECO:0000313" key="2">
    <source>
        <dbReference type="Proteomes" id="UP000812287"/>
    </source>
</evidence>
<evidence type="ECO:0000313" key="1">
    <source>
        <dbReference type="EMBL" id="KAG7448736.1"/>
    </source>
</evidence>
<organism evidence="1 2">
    <name type="scientific">Guyanagaster necrorhizus</name>
    <dbReference type="NCBI Taxonomy" id="856835"/>
    <lineage>
        <taxon>Eukaryota</taxon>
        <taxon>Fungi</taxon>
        <taxon>Dikarya</taxon>
        <taxon>Basidiomycota</taxon>
        <taxon>Agaricomycotina</taxon>
        <taxon>Agaricomycetes</taxon>
        <taxon>Agaricomycetidae</taxon>
        <taxon>Agaricales</taxon>
        <taxon>Marasmiineae</taxon>
        <taxon>Physalacriaceae</taxon>
        <taxon>Guyanagaster</taxon>
    </lineage>
</organism>
<reference evidence="1" key="1">
    <citation type="submission" date="2020-11" db="EMBL/GenBank/DDBJ databases">
        <title>Adaptations for nitrogen fixation in a non-lichenized fungal sporocarp promotes dispersal by wood-feeding termites.</title>
        <authorList>
            <consortium name="DOE Joint Genome Institute"/>
            <person name="Koch R.A."/>
            <person name="Yoon G."/>
            <person name="Arayal U."/>
            <person name="Lail K."/>
            <person name="Amirebrahimi M."/>
            <person name="Labutti K."/>
            <person name="Lipzen A."/>
            <person name="Riley R."/>
            <person name="Barry K."/>
            <person name="Henrissat B."/>
            <person name="Grigoriev I.V."/>
            <person name="Herr J.R."/>
            <person name="Aime M.C."/>
        </authorList>
    </citation>
    <scope>NUCLEOTIDE SEQUENCE</scope>
    <source>
        <strain evidence="1">MCA 3950</strain>
    </source>
</reference>
<dbReference type="RefSeq" id="XP_043042236.1">
    <property type="nucleotide sequence ID" value="XM_043176941.1"/>
</dbReference>
<dbReference type="AlphaFoldDB" id="A0A9P7VZN6"/>
<dbReference type="Proteomes" id="UP000812287">
    <property type="component" value="Unassembled WGS sequence"/>
</dbReference>
<sequence length="136" mass="15373">MRLVPNGYIRGMLSFLCLYIFFSEFRTRGRLSSLSAESKFAPRFVERFATPCRTAGLPSCFGLLTTILKVYKLDSSRSPFSMKHELLLFTRLYPPAQVLLGTDALLIEFKLQFSPSSRLLALFVLSFLTALTVCVT</sequence>
<dbReference type="GeneID" id="66099228"/>
<name>A0A9P7VZN6_9AGAR</name>
<keyword evidence="2" id="KW-1185">Reference proteome</keyword>